<name>A0A316UCI2_9BASI</name>
<feature type="region of interest" description="Disordered" evidence="1">
    <location>
        <begin position="318"/>
        <end position="338"/>
    </location>
</feature>
<dbReference type="GeneID" id="37011923"/>
<dbReference type="AlphaFoldDB" id="A0A316UCI2"/>
<dbReference type="GO" id="GO:0005829">
    <property type="term" value="C:cytosol"/>
    <property type="evidence" value="ECO:0007669"/>
    <property type="project" value="TreeGrafter"/>
</dbReference>
<dbReference type="STRING" id="1684307.A0A316UCI2"/>
<dbReference type="EMBL" id="KZ819323">
    <property type="protein sequence ID" value="PWN22578.1"/>
    <property type="molecule type" value="Genomic_DNA"/>
</dbReference>
<evidence type="ECO:0000259" key="2">
    <source>
        <dbReference type="Pfam" id="PF04424"/>
    </source>
</evidence>
<evidence type="ECO:0000256" key="1">
    <source>
        <dbReference type="SAM" id="MobiDB-lite"/>
    </source>
</evidence>
<keyword evidence="4" id="KW-1185">Reference proteome</keyword>
<dbReference type="GO" id="GO:1990380">
    <property type="term" value="F:K48-linked deubiquitinase activity"/>
    <property type="evidence" value="ECO:0007669"/>
    <property type="project" value="InterPro"/>
</dbReference>
<accession>A0A316UCI2</accession>
<dbReference type="PANTHER" id="PTHR18063:SF6">
    <property type="entry name" value="UBIQUITIN CARBOXYL-TERMINAL HYDROLASE"/>
    <property type="match status" value="1"/>
</dbReference>
<dbReference type="RefSeq" id="XP_025349738.1">
    <property type="nucleotide sequence ID" value="XM_025490189.1"/>
</dbReference>
<dbReference type="PANTHER" id="PTHR18063">
    <property type="entry name" value="NF-E2 INDUCIBLE PROTEIN"/>
    <property type="match status" value="1"/>
</dbReference>
<gene>
    <name evidence="3" type="ORF">BCV69DRAFT_246062</name>
</gene>
<dbReference type="GO" id="GO:0004843">
    <property type="term" value="F:cysteine-type deubiquitinase activity"/>
    <property type="evidence" value="ECO:0007669"/>
    <property type="project" value="InterPro"/>
</dbReference>
<dbReference type="InterPro" id="IPR033979">
    <property type="entry name" value="MINDY_domain"/>
</dbReference>
<dbReference type="OrthoDB" id="10261212at2759"/>
<evidence type="ECO:0000313" key="3">
    <source>
        <dbReference type="EMBL" id="PWN22578.1"/>
    </source>
</evidence>
<feature type="non-terminal residue" evidence="3">
    <location>
        <position position="1"/>
    </location>
</feature>
<protein>
    <recommendedName>
        <fullName evidence="2">MINDY deubiquitinase domain-containing protein</fullName>
    </recommendedName>
</protein>
<dbReference type="InterPro" id="IPR007518">
    <property type="entry name" value="MINDY"/>
</dbReference>
<dbReference type="Pfam" id="PF04424">
    <property type="entry name" value="MINDY_DUB"/>
    <property type="match status" value="1"/>
</dbReference>
<feature type="domain" description="MINDY deubiquitinase" evidence="2">
    <location>
        <begin position="1"/>
        <end position="284"/>
    </location>
</feature>
<dbReference type="GO" id="GO:0071944">
    <property type="term" value="C:cell periphery"/>
    <property type="evidence" value="ECO:0007669"/>
    <property type="project" value="TreeGrafter"/>
</dbReference>
<feature type="compositionally biased region" description="Gly residues" evidence="1">
    <location>
        <begin position="318"/>
        <end position="330"/>
    </location>
</feature>
<sequence length="338" mass="35497">QDENGPCSLIAIANILLLRGDLELQPPDRPLVNYDYLSSLIAEYLLTRPGDASLEQALSLLPQTQYGLNLNPGFISNETFYSSSSSPSEVGAGGGSAGRPGQLALFDLLGIKLYHGFLPDQSSDRESTYDMLISLGSYDSALDQVVRGDAIAEQFFREAMGESGVRAPLKVLRERGGAVLLESKGWGTALQRRDVAAALEVGNFLDNNASQLTYPGLFALSALPEGTLCALFRFNHLSVLYRRAPPTLLTLLTDEAFLDEGLAVWESLADVDGSASGEIYDGRFRRRVIDQSARAGRGRGGGGGGALAAGFGGDGNAGTGVGAGMGGGQSGDPAEDAE</sequence>
<reference evidence="3 4" key="1">
    <citation type="journal article" date="2018" name="Mol. Biol. Evol.">
        <title>Broad Genomic Sampling Reveals a Smut Pathogenic Ancestry of the Fungal Clade Ustilaginomycotina.</title>
        <authorList>
            <person name="Kijpornyongpan T."/>
            <person name="Mondo S.J."/>
            <person name="Barry K."/>
            <person name="Sandor L."/>
            <person name="Lee J."/>
            <person name="Lipzen A."/>
            <person name="Pangilinan J."/>
            <person name="LaButti K."/>
            <person name="Hainaut M."/>
            <person name="Henrissat B."/>
            <person name="Grigoriev I.V."/>
            <person name="Spatafora J.W."/>
            <person name="Aime M.C."/>
        </authorList>
    </citation>
    <scope>NUCLEOTIDE SEQUENCE [LARGE SCALE GENOMIC DNA]</scope>
    <source>
        <strain evidence="3 4">MCA 4718</strain>
    </source>
</reference>
<evidence type="ECO:0000313" key="4">
    <source>
        <dbReference type="Proteomes" id="UP000245942"/>
    </source>
</evidence>
<dbReference type="Proteomes" id="UP000245942">
    <property type="component" value="Unassembled WGS sequence"/>
</dbReference>
<dbReference type="GO" id="GO:0071108">
    <property type="term" value="P:protein K48-linked deubiquitination"/>
    <property type="evidence" value="ECO:0007669"/>
    <property type="project" value="TreeGrafter"/>
</dbReference>
<organism evidence="3 4">
    <name type="scientific">Pseudomicrostroma glucosiphilum</name>
    <dbReference type="NCBI Taxonomy" id="1684307"/>
    <lineage>
        <taxon>Eukaryota</taxon>
        <taxon>Fungi</taxon>
        <taxon>Dikarya</taxon>
        <taxon>Basidiomycota</taxon>
        <taxon>Ustilaginomycotina</taxon>
        <taxon>Exobasidiomycetes</taxon>
        <taxon>Microstromatales</taxon>
        <taxon>Microstromatales incertae sedis</taxon>
        <taxon>Pseudomicrostroma</taxon>
    </lineage>
</organism>
<dbReference type="GO" id="GO:0016807">
    <property type="term" value="F:cysteine-type carboxypeptidase activity"/>
    <property type="evidence" value="ECO:0007669"/>
    <property type="project" value="TreeGrafter"/>
</dbReference>
<proteinExistence type="predicted"/>